<keyword evidence="2" id="KW-1185">Reference proteome</keyword>
<accession>A0A1M4XPN6</accession>
<reference evidence="2" key="1">
    <citation type="submission" date="2016-11" db="EMBL/GenBank/DDBJ databases">
        <authorList>
            <person name="Varghese N."/>
            <person name="Submissions S."/>
        </authorList>
    </citation>
    <scope>NUCLEOTIDE SEQUENCE [LARGE SCALE GENOMIC DNA]</scope>
    <source>
        <strain evidence="2">DSM 17539</strain>
    </source>
</reference>
<proteinExistence type="predicted"/>
<dbReference type="AlphaFoldDB" id="A0A1M4XPN6"/>
<gene>
    <name evidence="1" type="ORF">SAMN03080594_102148</name>
</gene>
<sequence>MNRIFKLSIFSILFVFVIPSDLLGQMFNLSGANIISLERKVPKFPRFGL</sequence>
<dbReference type="EMBL" id="FQUX01000002">
    <property type="protein sequence ID" value="SHE95336.1"/>
    <property type="molecule type" value="Genomic_DNA"/>
</dbReference>
<evidence type="ECO:0000313" key="2">
    <source>
        <dbReference type="Proteomes" id="UP000184406"/>
    </source>
</evidence>
<organism evidence="1 2">
    <name type="scientific">Arenibacter palladensis</name>
    <dbReference type="NCBI Taxonomy" id="237373"/>
    <lineage>
        <taxon>Bacteria</taxon>
        <taxon>Pseudomonadati</taxon>
        <taxon>Bacteroidota</taxon>
        <taxon>Flavobacteriia</taxon>
        <taxon>Flavobacteriales</taxon>
        <taxon>Flavobacteriaceae</taxon>
        <taxon>Arenibacter</taxon>
    </lineage>
</organism>
<dbReference type="Proteomes" id="UP000184406">
    <property type="component" value="Unassembled WGS sequence"/>
</dbReference>
<evidence type="ECO:0000313" key="1">
    <source>
        <dbReference type="EMBL" id="SHE95336.1"/>
    </source>
</evidence>
<name>A0A1M4XPN6_9FLAO</name>
<protein>
    <submittedName>
        <fullName evidence="1">Uncharacterized protein</fullName>
    </submittedName>
</protein>